<evidence type="ECO:0000313" key="3">
    <source>
        <dbReference type="Proteomes" id="UP000199650"/>
    </source>
</evidence>
<feature type="transmembrane region" description="Helical" evidence="1">
    <location>
        <begin position="459"/>
        <end position="485"/>
    </location>
</feature>
<dbReference type="AlphaFoldDB" id="A0A1I0MVK8"/>
<dbReference type="SUPFAM" id="SSF82693">
    <property type="entry name" value="Multidrug efflux transporter AcrB pore domain, PN1, PN2, PC1 and PC2 subdomains"/>
    <property type="match status" value="2"/>
</dbReference>
<proteinExistence type="predicted"/>
<dbReference type="Gene3D" id="3.30.70.1430">
    <property type="entry name" value="Multidrug efflux transporter AcrB pore domain"/>
    <property type="match status" value="2"/>
</dbReference>
<organism evidence="2 3">
    <name type="scientific">Aliiroseovarius sediminilitoris</name>
    <dbReference type="NCBI Taxonomy" id="1173584"/>
    <lineage>
        <taxon>Bacteria</taxon>
        <taxon>Pseudomonadati</taxon>
        <taxon>Pseudomonadota</taxon>
        <taxon>Alphaproteobacteria</taxon>
        <taxon>Rhodobacterales</taxon>
        <taxon>Paracoccaceae</taxon>
        <taxon>Aliiroseovarius</taxon>
    </lineage>
</organism>
<keyword evidence="1" id="KW-0472">Membrane</keyword>
<gene>
    <name evidence="2" type="ORF">SAMN05444851_0349</name>
</gene>
<dbReference type="SUPFAM" id="SSF82866">
    <property type="entry name" value="Multidrug efflux transporter AcrB transmembrane domain"/>
    <property type="match status" value="2"/>
</dbReference>
<dbReference type="OrthoDB" id="9798415at2"/>
<dbReference type="InterPro" id="IPR027463">
    <property type="entry name" value="AcrB_DN_DC_subdom"/>
</dbReference>
<dbReference type="STRING" id="1173584.SAMN05444851_0349"/>
<feature type="transmembrane region" description="Helical" evidence="1">
    <location>
        <begin position="335"/>
        <end position="353"/>
    </location>
</feature>
<dbReference type="Pfam" id="PF00873">
    <property type="entry name" value="ACR_tran"/>
    <property type="match status" value="1"/>
</dbReference>
<keyword evidence="1" id="KW-1133">Transmembrane helix</keyword>
<feature type="transmembrane region" description="Helical" evidence="1">
    <location>
        <begin position="980"/>
        <end position="1003"/>
    </location>
</feature>
<dbReference type="PANTHER" id="PTHR32063:SF18">
    <property type="entry name" value="CATION EFFLUX SYSTEM PROTEIN"/>
    <property type="match status" value="1"/>
</dbReference>
<dbReference type="SUPFAM" id="SSF82714">
    <property type="entry name" value="Multidrug efflux transporter AcrB TolC docking domain, DN and DC subdomains"/>
    <property type="match status" value="1"/>
</dbReference>
<feature type="transmembrane region" description="Helical" evidence="1">
    <location>
        <begin position="12"/>
        <end position="31"/>
    </location>
</feature>
<feature type="transmembrane region" description="Helical" evidence="1">
    <location>
        <begin position="519"/>
        <end position="541"/>
    </location>
</feature>
<evidence type="ECO:0000313" key="2">
    <source>
        <dbReference type="EMBL" id="SEV92438.1"/>
    </source>
</evidence>
<dbReference type="Gene3D" id="3.30.70.1440">
    <property type="entry name" value="Multidrug efflux transporter AcrB pore domain"/>
    <property type="match status" value="1"/>
</dbReference>
<dbReference type="EMBL" id="FOJB01000001">
    <property type="protein sequence ID" value="SEV92438.1"/>
    <property type="molecule type" value="Genomic_DNA"/>
</dbReference>
<accession>A0A1I0MVK8</accession>
<feature type="transmembrane region" description="Helical" evidence="1">
    <location>
        <begin position="852"/>
        <end position="871"/>
    </location>
</feature>
<feature type="transmembrane region" description="Helical" evidence="1">
    <location>
        <begin position="953"/>
        <end position="974"/>
    </location>
</feature>
<dbReference type="InterPro" id="IPR001036">
    <property type="entry name" value="Acrflvin-R"/>
</dbReference>
<name>A0A1I0MVK8_9RHOB</name>
<sequence>MPNIARASIEKPLYTWLIILTMLLGGIWGFLNLGRLEDPAFTIKQAVVVTQYPGATAAQVATEVSEPLESALQKMEEVEKITSTNRPGESRIDVEIKSTYPAEALPDIWTRLRARVRDTSRQLPDNALPPFVNDSFGDVFGLYYAVTAPGFTDAEKYDLGTYLRRELLVVDGVADVDLSGIPEEAIYIEPDMTLSVNQGIPPAAIIGAVSSANSVTSAGSLNKDGARLMFQAPEGSETVSDIASLSIGVNGQLFNVADVAKVSRERVATPDQIIRFNGEEAFTIGIAGLDTEDIVKVGHRVDARLAQLSADIPYGIELHPIYQQHLVVEQSSNDFLKNLAMSVGIVIVVLGAFMGWRAAIVIGATLLLTVVGTLLFMAIFSIEMERISLGALIIAMGMLVDNAIVVAEGMQISMLRGRSSLAAADDAAKKTQIPLLGATVIGIMAFAGIGLSPDSTGEFLFSLFAVIGISLLLSWVLALTVTPLLGHYLFKVSNQDAADAYSGRFFVLYKKILDKSLTFRWPVIAGLVAITMVCFVGFGSVKQQFFPNSNTPLFFVYYKLPQGSSIQQVSDDLEVMEDWLLNEQNVTSVASYAGRGAVRFMLTYDGGKDNQSYGHLIIRTNALEDIPDIHARLETFGKENFPEAEFRVQRLVFGPGGGDPIQVRFSGGDPSVLRDLADQAMQVMADSSDNLLNLRTDWREQELVIEPVYATQRAQTAGINRDDVAASLLYATDGLRAGVYRERERQIPIIMRRPQPEEFNLNDQLVFSPITGTYLPIEQLIEGFDYRVENTLVQRRNRVPTMSVGADVATDVTAAQAHTEIRSAVEAIPLPSGYTMEWGGEFENASKAQASLGAQLPLSALIMVMISILLFNAIRQPIIIWLLVPMSVNGVVVGLLGTGLPFSFTALLGLLSLSGMLIKNGIVLVEEIDLVRAEGVPLRPAIIEASASRVRPVVLAAVTTILGMAPLLSDAFFVSMSVTIMGGLAFASVLTLVAAPVFYYVFFKRDEKRELAMQPAR</sequence>
<feature type="transmembrane region" description="Helical" evidence="1">
    <location>
        <begin position="388"/>
        <end position="412"/>
    </location>
</feature>
<dbReference type="GO" id="GO:0042910">
    <property type="term" value="F:xenobiotic transmembrane transporter activity"/>
    <property type="evidence" value="ECO:0007669"/>
    <property type="project" value="TreeGrafter"/>
</dbReference>
<feature type="transmembrane region" description="Helical" evidence="1">
    <location>
        <begin position="433"/>
        <end position="453"/>
    </location>
</feature>
<dbReference type="Gene3D" id="3.30.2090.10">
    <property type="entry name" value="Multidrug efflux transporter AcrB TolC docking domain, DN and DC subdomains"/>
    <property type="match status" value="2"/>
</dbReference>
<protein>
    <submittedName>
        <fullName evidence="2">Multidrug efflux pump subunit AcrB</fullName>
    </submittedName>
</protein>
<dbReference type="Proteomes" id="UP000199650">
    <property type="component" value="Unassembled WGS sequence"/>
</dbReference>
<keyword evidence="3" id="KW-1185">Reference proteome</keyword>
<dbReference type="Gene3D" id="1.20.1640.10">
    <property type="entry name" value="Multidrug efflux transporter AcrB transmembrane domain"/>
    <property type="match status" value="2"/>
</dbReference>
<evidence type="ECO:0000256" key="1">
    <source>
        <dbReference type="SAM" id="Phobius"/>
    </source>
</evidence>
<dbReference type="GO" id="GO:0005886">
    <property type="term" value="C:plasma membrane"/>
    <property type="evidence" value="ECO:0007669"/>
    <property type="project" value="TreeGrafter"/>
</dbReference>
<feature type="transmembrane region" description="Helical" evidence="1">
    <location>
        <begin position="360"/>
        <end position="382"/>
    </location>
</feature>
<reference evidence="2 3" key="1">
    <citation type="submission" date="2016-10" db="EMBL/GenBank/DDBJ databases">
        <authorList>
            <person name="de Groot N.N."/>
        </authorList>
    </citation>
    <scope>NUCLEOTIDE SEQUENCE [LARGE SCALE GENOMIC DNA]</scope>
    <source>
        <strain evidence="2 3">DSM 29439</strain>
    </source>
</reference>
<dbReference type="Gene3D" id="3.30.70.1320">
    <property type="entry name" value="Multidrug efflux transporter AcrB pore domain like"/>
    <property type="match status" value="1"/>
</dbReference>
<dbReference type="PANTHER" id="PTHR32063">
    <property type="match status" value="1"/>
</dbReference>
<dbReference type="RefSeq" id="WP_091427742.1">
    <property type="nucleotide sequence ID" value="NZ_FOJB01000001.1"/>
</dbReference>
<dbReference type="PRINTS" id="PR00702">
    <property type="entry name" value="ACRIFLAVINRP"/>
</dbReference>
<keyword evidence="1" id="KW-0812">Transmembrane</keyword>